<dbReference type="EMBL" id="BEYU01000031">
    <property type="protein sequence ID" value="GBG27456.1"/>
    <property type="molecule type" value="Genomic_DNA"/>
</dbReference>
<dbReference type="InterPro" id="IPR032675">
    <property type="entry name" value="LRR_dom_sf"/>
</dbReference>
<dbReference type="InParanoid" id="A0A2R5G8R6"/>
<dbReference type="InterPro" id="IPR050216">
    <property type="entry name" value="LRR_domain-containing"/>
</dbReference>
<sequence length="298" mass="31817">MYATSRLSIPIPGASDLVNTLCQVEHIVRLKISTYFRTSALTSGATCVCAPSPCDGSSTYANCGSGITEGEDRNTDVFEPALSSLTSLTSLSHLSPRAFWDFPNFAAYLYQNKLTELPSSIGALTKLTNLYVKVAVADPHVPPRDYFGTFRTSRPLTSLPETISGLSELGSLYSYSNQLTSLPETISGLSELRVLLFRDFPNLPTSMNDDESSATLVALIVGPLAGAFVAVSVFAAVVIRRRRRAATTKANAVPDAKPYAVPYAVPYEGPSAGLYAPDAVPTAVPNGRADSDERVPPK</sequence>
<accession>A0A2R5G8R6</accession>
<dbReference type="Proteomes" id="UP000241890">
    <property type="component" value="Unassembled WGS sequence"/>
</dbReference>
<dbReference type="SUPFAM" id="SSF52047">
    <property type="entry name" value="RNI-like"/>
    <property type="match status" value="1"/>
</dbReference>
<dbReference type="GO" id="GO:0005737">
    <property type="term" value="C:cytoplasm"/>
    <property type="evidence" value="ECO:0007669"/>
    <property type="project" value="TreeGrafter"/>
</dbReference>
<keyword evidence="2" id="KW-0677">Repeat</keyword>
<dbReference type="Gene3D" id="3.80.10.10">
    <property type="entry name" value="Ribonuclease Inhibitor"/>
    <property type="match status" value="1"/>
</dbReference>
<evidence type="ECO:0000313" key="5">
    <source>
        <dbReference type="EMBL" id="GBG27456.1"/>
    </source>
</evidence>
<name>A0A2R5G8R6_9STRA</name>
<keyword evidence="4" id="KW-1133">Transmembrane helix</keyword>
<keyword evidence="4" id="KW-0812">Transmembrane</keyword>
<gene>
    <name evidence="5" type="ORF">FCC1311_036772</name>
</gene>
<dbReference type="AlphaFoldDB" id="A0A2R5G8R6"/>
<dbReference type="PANTHER" id="PTHR48051">
    <property type="match status" value="1"/>
</dbReference>
<dbReference type="PANTHER" id="PTHR48051:SF54">
    <property type="entry name" value="LEUCINE-RICH REPEAT-CONTAINING PROTEIN"/>
    <property type="match status" value="1"/>
</dbReference>
<evidence type="ECO:0000256" key="2">
    <source>
        <dbReference type="ARBA" id="ARBA00022737"/>
    </source>
</evidence>
<dbReference type="OrthoDB" id="660555at2759"/>
<feature type="compositionally biased region" description="Basic and acidic residues" evidence="3">
    <location>
        <begin position="289"/>
        <end position="298"/>
    </location>
</feature>
<organism evidence="5 6">
    <name type="scientific">Hondaea fermentalgiana</name>
    <dbReference type="NCBI Taxonomy" id="2315210"/>
    <lineage>
        <taxon>Eukaryota</taxon>
        <taxon>Sar</taxon>
        <taxon>Stramenopiles</taxon>
        <taxon>Bigyra</taxon>
        <taxon>Labyrinthulomycetes</taxon>
        <taxon>Thraustochytrida</taxon>
        <taxon>Thraustochytriidae</taxon>
        <taxon>Hondaea</taxon>
    </lineage>
</organism>
<evidence type="ECO:0000256" key="1">
    <source>
        <dbReference type="ARBA" id="ARBA00022614"/>
    </source>
</evidence>
<keyword evidence="1" id="KW-0433">Leucine-rich repeat</keyword>
<protein>
    <submittedName>
        <fullName evidence="5">Plant intracellular Ras-group-related LRR protein 5</fullName>
    </submittedName>
</protein>
<keyword evidence="6" id="KW-1185">Reference proteome</keyword>
<comment type="caution">
    <text evidence="5">The sequence shown here is derived from an EMBL/GenBank/DDBJ whole genome shotgun (WGS) entry which is preliminary data.</text>
</comment>
<evidence type="ECO:0000313" key="6">
    <source>
        <dbReference type="Proteomes" id="UP000241890"/>
    </source>
</evidence>
<evidence type="ECO:0000256" key="4">
    <source>
        <dbReference type="SAM" id="Phobius"/>
    </source>
</evidence>
<feature type="region of interest" description="Disordered" evidence="3">
    <location>
        <begin position="278"/>
        <end position="298"/>
    </location>
</feature>
<keyword evidence="4" id="KW-0472">Membrane</keyword>
<reference evidence="5 6" key="1">
    <citation type="submission" date="2017-12" db="EMBL/GenBank/DDBJ databases">
        <title>Sequencing, de novo assembly and annotation of complete genome of a new Thraustochytrid species, strain FCC1311.</title>
        <authorList>
            <person name="Sedici K."/>
            <person name="Godart F."/>
            <person name="Aiese Cigliano R."/>
            <person name="Sanseverino W."/>
            <person name="Barakat M."/>
            <person name="Ortet P."/>
            <person name="Marechal E."/>
            <person name="Cagnac O."/>
            <person name="Amato A."/>
        </authorList>
    </citation>
    <scope>NUCLEOTIDE SEQUENCE [LARGE SCALE GENOMIC DNA]</scope>
</reference>
<feature type="transmembrane region" description="Helical" evidence="4">
    <location>
        <begin position="216"/>
        <end position="239"/>
    </location>
</feature>
<evidence type="ECO:0000256" key="3">
    <source>
        <dbReference type="SAM" id="MobiDB-lite"/>
    </source>
</evidence>
<proteinExistence type="predicted"/>